<proteinExistence type="predicted"/>
<reference evidence="1 2" key="1">
    <citation type="submission" date="2019-09" db="EMBL/GenBank/DDBJ databases">
        <title>Taxonomic organization of the family Brucellaceae based on a phylogenomic approach.</title>
        <authorList>
            <person name="Leclercq S."/>
            <person name="Cloeckaert A."/>
            <person name="Zygmunt M.S."/>
        </authorList>
    </citation>
    <scope>NUCLEOTIDE SEQUENCE [LARGE SCALE GENOMIC DNA]</scope>
    <source>
        <strain evidence="1 2">CCUG 34461</strain>
    </source>
</reference>
<dbReference type="AlphaFoldDB" id="A0A6I0DVT5"/>
<accession>A0A6I0DVT5</accession>
<dbReference type="Proteomes" id="UP000441102">
    <property type="component" value="Unassembled WGS sequence"/>
</dbReference>
<evidence type="ECO:0000313" key="2">
    <source>
        <dbReference type="Proteomes" id="UP000441102"/>
    </source>
</evidence>
<dbReference type="EMBL" id="WBWX01000001">
    <property type="protein sequence ID" value="KAB2803098.1"/>
    <property type="molecule type" value="Genomic_DNA"/>
</dbReference>
<name>A0A6I0DVT5_BRUAN</name>
<organism evidence="1 2">
    <name type="scientific">Brucella anthropi</name>
    <name type="common">Ochrobactrum anthropi</name>
    <dbReference type="NCBI Taxonomy" id="529"/>
    <lineage>
        <taxon>Bacteria</taxon>
        <taxon>Pseudomonadati</taxon>
        <taxon>Pseudomonadota</taxon>
        <taxon>Alphaproteobacteria</taxon>
        <taxon>Hyphomicrobiales</taxon>
        <taxon>Brucellaceae</taxon>
        <taxon>Brucella/Ochrobactrum group</taxon>
        <taxon>Brucella</taxon>
    </lineage>
</organism>
<comment type="caution">
    <text evidence="1">The sequence shown here is derived from an EMBL/GenBank/DDBJ whole genome shotgun (WGS) entry which is preliminary data.</text>
</comment>
<sequence length="61" mass="6386">MKCAAVRAGSVCGYWGGKGHGSLPTLEMQATVARGREAGAIGVYSEIYEQLSVLQSGRIIT</sequence>
<protein>
    <submittedName>
        <fullName evidence="1">Uncharacterized protein</fullName>
    </submittedName>
</protein>
<dbReference type="RefSeq" id="WP_151576256.1">
    <property type="nucleotide sequence ID" value="NZ_WBWX01000001.1"/>
</dbReference>
<evidence type="ECO:0000313" key="1">
    <source>
        <dbReference type="EMBL" id="KAB2803098.1"/>
    </source>
</evidence>
<gene>
    <name evidence="1" type="ORF">F9L06_02740</name>
</gene>